<dbReference type="AlphaFoldDB" id="A0A0U1DGB6"/>
<dbReference type="EMBL" id="CTEF01000002">
    <property type="protein sequence ID" value="CQD15655.1"/>
    <property type="molecule type" value="Genomic_DNA"/>
</dbReference>
<proteinExistence type="predicted"/>
<accession>A0A0U1DGB6</accession>
<dbReference type="Proteomes" id="UP000182227">
    <property type="component" value="Unassembled WGS sequence"/>
</dbReference>
<name>A0A0U1DGB6_9MYCO</name>
<sequence length="38" mass="3981">MIRALAAGTVTGLVLSVLIALAFAKGCPMFDVETLHHI</sequence>
<organism evidence="1 2">
    <name type="scientific">Mycolicibacterium conceptionense</name>
    <dbReference type="NCBI Taxonomy" id="451644"/>
    <lineage>
        <taxon>Bacteria</taxon>
        <taxon>Bacillati</taxon>
        <taxon>Actinomycetota</taxon>
        <taxon>Actinomycetes</taxon>
        <taxon>Mycobacteriales</taxon>
        <taxon>Mycobacteriaceae</taxon>
        <taxon>Mycolicibacterium</taxon>
    </lineage>
</organism>
<evidence type="ECO:0000313" key="2">
    <source>
        <dbReference type="Proteomes" id="UP000182227"/>
    </source>
</evidence>
<gene>
    <name evidence="1" type="ORF">BN970_03285</name>
</gene>
<protein>
    <submittedName>
        <fullName evidence="1">Uncharacterized protein</fullName>
    </submittedName>
</protein>
<reference evidence="1 2" key="1">
    <citation type="submission" date="2015-03" db="EMBL/GenBank/DDBJ databases">
        <authorList>
            <person name="Murphy D."/>
        </authorList>
    </citation>
    <scope>NUCLEOTIDE SEQUENCE [LARGE SCALE GENOMIC DNA]</scope>
    <source>
        <strain evidence="1 2">D16</strain>
    </source>
</reference>
<evidence type="ECO:0000313" key="1">
    <source>
        <dbReference type="EMBL" id="CQD15655.1"/>
    </source>
</evidence>